<keyword evidence="15" id="KW-1185">Reference proteome</keyword>
<dbReference type="GO" id="GO:0006954">
    <property type="term" value="P:inflammatory response"/>
    <property type="evidence" value="ECO:0007669"/>
    <property type="project" value="TreeGrafter"/>
</dbReference>
<dbReference type="PROSITE" id="PS50262">
    <property type="entry name" value="G_PROTEIN_RECEP_F1_2"/>
    <property type="match status" value="1"/>
</dbReference>
<keyword evidence="2" id="KW-0145">Chemotaxis</keyword>
<dbReference type="Ensembl" id="ENSGMOT00000039301.1">
    <property type="protein sequence ID" value="ENSGMOP00000031493.1"/>
    <property type="gene ID" value="ENSGMOG00000024802.1"/>
</dbReference>
<dbReference type="GO" id="GO:0004930">
    <property type="term" value="F:G protein-coupled receptor activity"/>
    <property type="evidence" value="ECO:0007669"/>
    <property type="project" value="UniProtKB-KW"/>
</dbReference>
<dbReference type="GO" id="GO:0007204">
    <property type="term" value="P:positive regulation of cytosolic calcium ion concentration"/>
    <property type="evidence" value="ECO:0007669"/>
    <property type="project" value="TreeGrafter"/>
</dbReference>
<dbReference type="InterPro" id="IPR017452">
    <property type="entry name" value="GPCR_Rhodpsn_7TM"/>
</dbReference>
<gene>
    <name evidence="14" type="primary">LOC115535453</name>
</gene>
<evidence type="ECO:0000256" key="12">
    <source>
        <dbReference type="SAM" id="Phobius"/>
    </source>
</evidence>
<feature type="transmembrane region" description="Helical" evidence="12">
    <location>
        <begin position="148"/>
        <end position="169"/>
    </location>
</feature>
<dbReference type="Proteomes" id="UP000694546">
    <property type="component" value="Chromosome 22"/>
</dbReference>
<keyword evidence="8" id="KW-0675">Receptor</keyword>
<proteinExistence type="inferred from homology"/>
<evidence type="ECO:0000256" key="5">
    <source>
        <dbReference type="ARBA" id="ARBA00023040"/>
    </source>
</evidence>
<feature type="transmembrane region" description="Helical" evidence="12">
    <location>
        <begin position="12"/>
        <end position="33"/>
    </location>
</feature>
<keyword evidence="7" id="KW-1015">Disulfide bond</keyword>
<dbReference type="PANTHER" id="PTHR24225:SF48">
    <property type="entry name" value="C3A ANAPHYLATOXIN CHEMOTACTIC RECEPTOR-RELATED"/>
    <property type="match status" value="1"/>
</dbReference>
<dbReference type="GO" id="GO:0007200">
    <property type="term" value="P:phospholipase C-activating G protein-coupled receptor signaling pathway"/>
    <property type="evidence" value="ECO:0007669"/>
    <property type="project" value="TreeGrafter"/>
</dbReference>
<feature type="transmembrane region" description="Helical" evidence="12">
    <location>
        <begin position="259"/>
        <end position="281"/>
    </location>
</feature>
<dbReference type="FunFam" id="1.20.1070.10:FF:000034">
    <property type="entry name" value="G-protein coupled receptor 1"/>
    <property type="match status" value="1"/>
</dbReference>
<comment type="similarity">
    <text evidence="10">Belongs to the chemokine-like receptor (CMKLR) family.</text>
</comment>
<dbReference type="PANTHER" id="PTHR24225">
    <property type="entry name" value="CHEMOTACTIC RECEPTOR"/>
    <property type="match status" value="1"/>
</dbReference>
<accession>A0A8C5AGZ0</accession>
<keyword evidence="6 12" id="KW-0472">Membrane</keyword>
<dbReference type="PRINTS" id="PR00237">
    <property type="entry name" value="GPCRRHODOPSN"/>
</dbReference>
<name>A0A8C5AGZ0_GADMO</name>
<evidence type="ECO:0000313" key="14">
    <source>
        <dbReference type="Ensembl" id="ENSGMOP00000031493.1"/>
    </source>
</evidence>
<dbReference type="InterPro" id="IPR000826">
    <property type="entry name" value="Formyl_rcpt-rel"/>
</dbReference>
<evidence type="ECO:0000313" key="15">
    <source>
        <dbReference type="Proteomes" id="UP000694546"/>
    </source>
</evidence>
<comment type="subcellular location">
    <subcellularLocation>
        <location evidence="1">Membrane</location>
        <topology evidence="1">Multi-pass membrane protein</topology>
    </subcellularLocation>
</comment>
<dbReference type="SUPFAM" id="SSF81321">
    <property type="entry name" value="Family A G protein-coupled receptor-like"/>
    <property type="match status" value="1"/>
</dbReference>
<dbReference type="InterPro" id="IPR000276">
    <property type="entry name" value="GPCR_Rhodpsn"/>
</dbReference>
<dbReference type="AlphaFoldDB" id="A0A8C5AGZ0"/>
<feature type="transmembrane region" description="Helical" evidence="12">
    <location>
        <begin position="181"/>
        <end position="201"/>
    </location>
</feature>
<evidence type="ECO:0000256" key="8">
    <source>
        <dbReference type="ARBA" id="ARBA00023170"/>
    </source>
</evidence>
<evidence type="ECO:0000256" key="7">
    <source>
        <dbReference type="ARBA" id="ARBA00023157"/>
    </source>
</evidence>
<evidence type="ECO:0000256" key="4">
    <source>
        <dbReference type="ARBA" id="ARBA00022989"/>
    </source>
</evidence>
<evidence type="ECO:0000256" key="6">
    <source>
        <dbReference type="ARBA" id="ARBA00023136"/>
    </source>
</evidence>
<reference evidence="14" key="1">
    <citation type="submission" date="2025-08" db="UniProtKB">
        <authorList>
            <consortium name="Ensembl"/>
        </authorList>
    </citation>
    <scope>IDENTIFICATION</scope>
</reference>
<keyword evidence="5" id="KW-0297">G-protein coupled receptor</keyword>
<sequence length="490" mass="52695">MYSLGFKKSCFILHSTFYLFTCAPPLSSFFPALPLSLSPSLFLLSLSLFFPPSLSLSLPPPVSLPPPLFSLSLPPPFSPFPLSLSFSPRPLSLPPFSPFPLPLSLPPSLSPLSLSPSPLSPMSLNVSSPPLVVRGGMDVDSVLNWVTVVFYLLTVGLGVPGNALVIWVAGFKLKPNVTNVWLVNLAAADLVFCLSRVLSLLKKLYFAGWPFGLFLCKFNGFFKYANMFCSVFLLAAISLDRALCVWRPVFTRRHRTLRAARVVAALVWAAAVAFSAPYFAYRQVYLDKRNETKCSLEVKEASAGDNTAKLVLYSIRFLCGFLLPFMVILACYVLAGVGIRRTRLPGKSRTLRILASLVVAFFLCWAPYHCLLLAKLVNGKSVALDVSLTLAKGLAYLNSCVNPLLYFCMGLEVRGCLRQGLAAACARGLAGDDGDGPSSRSLERTVDDSGGSGTVRLNAAAAAAQSKHLPQGAGPESDRGQGRGLTGGGV</sequence>
<keyword evidence="4 12" id="KW-1133">Transmembrane helix</keyword>
<evidence type="ECO:0000256" key="3">
    <source>
        <dbReference type="ARBA" id="ARBA00022692"/>
    </source>
</evidence>
<keyword evidence="9" id="KW-0807">Transducer</keyword>
<evidence type="ECO:0000256" key="11">
    <source>
        <dbReference type="SAM" id="MobiDB-lite"/>
    </source>
</evidence>
<dbReference type="OMA" id="CKFDGFF"/>
<feature type="region of interest" description="Disordered" evidence="11">
    <location>
        <begin position="430"/>
        <end position="490"/>
    </location>
</feature>
<dbReference type="GO" id="GO:0006935">
    <property type="term" value="P:chemotaxis"/>
    <property type="evidence" value="ECO:0007669"/>
    <property type="project" value="UniProtKB-KW"/>
</dbReference>
<feature type="transmembrane region" description="Helical" evidence="12">
    <location>
        <begin position="351"/>
        <end position="368"/>
    </location>
</feature>
<feature type="transmembrane region" description="Helical" evidence="12">
    <location>
        <begin position="315"/>
        <end position="339"/>
    </location>
</feature>
<evidence type="ECO:0000256" key="9">
    <source>
        <dbReference type="ARBA" id="ARBA00023224"/>
    </source>
</evidence>
<feature type="transmembrane region" description="Helical" evidence="12">
    <location>
        <begin position="221"/>
        <end position="239"/>
    </location>
</feature>
<dbReference type="GO" id="GO:0004875">
    <property type="term" value="F:complement receptor activity"/>
    <property type="evidence" value="ECO:0007669"/>
    <property type="project" value="TreeGrafter"/>
</dbReference>
<protein>
    <submittedName>
        <fullName evidence="14">Formyl peptide receptor 2-like</fullName>
    </submittedName>
</protein>
<dbReference type="CDD" id="cd14974">
    <property type="entry name" value="7tmA_Anaphylatoxin_R-like"/>
    <property type="match status" value="1"/>
</dbReference>
<evidence type="ECO:0000256" key="10">
    <source>
        <dbReference type="ARBA" id="ARBA00025736"/>
    </source>
</evidence>
<evidence type="ECO:0000256" key="2">
    <source>
        <dbReference type="ARBA" id="ARBA00022500"/>
    </source>
</evidence>
<reference evidence="14" key="2">
    <citation type="submission" date="2025-09" db="UniProtKB">
        <authorList>
            <consortium name="Ensembl"/>
        </authorList>
    </citation>
    <scope>IDENTIFICATION</scope>
</reference>
<organism evidence="14 15">
    <name type="scientific">Gadus morhua</name>
    <name type="common">Atlantic cod</name>
    <dbReference type="NCBI Taxonomy" id="8049"/>
    <lineage>
        <taxon>Eukaryota</taxon>
        <taxon>Metazoa</taxon>
        <taxon>Chordata</taxon>
        <taxon>Craniata</taxon>
        <taxon>Vertebrata</taxon>
        <taxon>Euteleostomi</taxon>
        <taxon>Actinopterygii</taxon>
        <taxon>Neopterygii</taxon>
        <taxon>Teleostei</taxon>
        <taxon>Neoteleostei</taxon>
        <taxon>Acanthomorphata</taxon>
        <taxon>Zeiogadaria</taxon>
        <taxon>Gadariae</taxon>
        <taxon>Gadiformes</taxon>
        <taxon>Gadoidei</taxon>
        <taxon>Gadidae</taxon>
        <taxon>Gadus</taxon>
    </lineage>
</organism>
<dbReference type="GeneTree" id="ENSGT01020000230438"/>
<dbReference type="Pfam" id="PF00001">
    <property type="entry name" value="7tm_1"/>
    <property type="match status" value="1"/>
</dbReference>
<evidence type="ECO:0000259" key="13">
    <source>
        <dbReference type="PROSITE" id="PS50262"/>
    </source>
</evidence>
<feature type="domain" description="G-protein coupled receptors family 1 profile" evidence="13">
    <location>
        <begin position="161"/>
        <end position="406"/>
    </location>
</feature>
<evidence type="ECO:0000256" key="1">
    <source>
        <dbReference type="ARBA" id="ARBA00004141"/>
    </source>
</evidence>
<keyword evidence="3 12" id="KW-0812">Transmembrane</keyword>
<dbReference type="Gene3D" id="1.20.1070.10">
    <property type="entry name" value="Rhodopsin 7-helix transmembrane proteins"/>
    <property type="match status" value="1"/>
</dbReference>
<dbReference type="GO" id="GO:0005886">
    <property type="term" value="C:plasma membrane"/>
    <property type="evidence" value="ECO:0007669"/>
    <property type="project" value="TreeGrafter"/>
</dbReference>